<name>A0A8T8SFN9_9BASI</name>
<comment type="caution">
    <text evidence="2">The sequence shown here is derived from an EMBL/GenBank/DDBJ whole genome shotgun (WGS) entry which is preliminary data.</text>
</comment>
<gene>
    <name evidence="2" type="ORF">A4X13_0g8358</name>
</gene>
<reference evidence="2" key="1">
    <citation type="submission" date="2016-04" db="EMBL/GenBank/DDBJ databases">
        <authorList>
            <person name="Nguyen H.D."/>
            <person name="Samba Siva P."/>
            <person name="Cullis J."/>
            <person name="Levesque C.A."/>
            <person name="Hambleton S."/>
        </authorList>
    </citation>
    <scope>NUCLEOTIDE SEQUENCE</scope>
    <source>
        <strain evidence="2">DAOMC 236416</strain>
    </source>
</reference>
<proteinExistence type="predicted"/>
<feature type="region of interest" description="Disordered" evidence="1">
    <location>
        <begin position="1"/>
        <end position="23"/>
    </location>
</feature>
<organism evidence="2 3">
    <name type="scientific">Tilletia indica</name>
    <dbReference type="NCBI Taxonomy" id="43049"/>
    <lineage>
        <taxon>Eukaryota</taxon>
        <taxon>Fungi</taxon>
        <taxon>Dikarya</taxon>
        <taxon>Basidiomycota</taxon>
        <taxon>Ustilaginomycotina</taxon>
        <taxon>Exobasidiomycetes</taxon>
        <taxon>Tilletiales</taxon>
        <taxon>Tilletiaceae</taxon>
        <taxon>Tilletia</taxon>
    </lineage>
</organism>
<sequence>MAELDTSPARTSTPASPIGSRAGDTLYLVQPPKEPEGLVPKVDWHSEDDLVKWVDCLVAVLRQFHRCELCRGPSFWNLDRAAGIRYYVHKCVLDGKTTKKRVSWREFLDKVAPVIFESPQWKTPDGEDEDPHLQAWARYAFSEACAYKLKTRGEKLADVKRAVIRARAEEAGRSPMTPLQIALGSAPSSAVTTPRTSASSAFTYSPTSTVGASPETPSRPEKRKRVLSPELAVVPSSQPDSDRAEEDADEPGSPWQPLTQEGPSFLEREPTPEDNEGDGPIPIDWTRHANAIQSLLRGDQPSAAPKIAEVAWWSGLSRAKPSAICEHLHTLGFDTERILHIHHPEGQDHVATMVLEPATLALFQARIRFLGLHSVPGSPMGLTTEPPYSVLFGHPAEQLAPPPTPTELIQARSAVLDKLRAMRTRASELCKPALAAAYDARVRELGYLWDRA</sequence>
<accession>A0A8T8SFN9</accession>
<dbReference type="AlphaFoldDB" id="A0A8T8SFN9"/>
<dbReference type="Proteomes" id="UP000077521">
    <property type="component" value="Unassembled WGS sequence"/>
</dbReference>
<protein>
    <submittedName>
        <fullName evidence="2">Uncharacterized protein</fullName>
    </submittedName>
</protein>
<feature type="compositionally biased region" description="Polar residues" evidence="1">
    <location>
        <begin position="186"/>
        <end position="211"/>
    </location>
</feature>
<feature type="region of interest" description="Disordered" evidence="1">
    <location>
        <begin position="175"/>
        <end position="281"/>
    </location>
</feature>
<evidence type="ECO:0000313" key="3">
    <source>
        <dbReference type="Proteomes" id="UP000077521"/>
    </source>
</evidence>
<evidence type="ECO:0000256" key="1">
    <source>
        <dbReference type="SAM" id="MobiDB-lite"/>
    </source>
</evidence>
<keyword evidence="3" id="KW-1185">Reference proteome</keyword>
<evidence type="ECO:0000313" key="2">
    <source>
        <dbReference type="EMBL" id="KAE8238836.1"/>
    </source>
</evidence>
<dbReference type="EMBL" id="LWDF02001410">
    <property type="protein sequence ID" value="KAE8238836.1"/>
    <property type="molecule type" value="Genomic_DNA"/>
</dbReference>
<reference evidence="2" key="2">
    <citation type="journal article" date="2019" name="IMA Fungus">
        <title>Genome sequencing and comparison of five Tilletia species to identify candidate genes for the detection of regulated species infecting wheat.</title>
        <authorList>
            <person name="Nguyen H.D.T."/>
            <person name="Sultana T."/>
            <person name="Kesanakurti P."/>
            <person name="Hambleton S."/>
        </authorList>
    </citation>
    <scope>NUCLEOTIDE SEQUENCE</scope>
    <source>
        <strain evidence="2">DAOMC 236416</strain>
    </source>
</reference>